<dbReference type="GO" id="GO:0003677">
    <property type="term" value="F:DNA binding"/>
    <property type="evidence" value="ECO:0007669"/>
    <property type="project" value="InterPro"/>
</dbReference>
<evidence type="ECO:0000256" key="1">
    <source>
        <dbReference type="ARBA" id="ARBA00022723"/>
    </source>
</evidence>
<evidence type="ECO:0000256" key="5">
    <source>
        <dbReference type="SAM" id="MobiDB-lite"/>
    </source>
</evidence>
<evidence type="ECO:0000259" key="6">
    <source>
        <dbReference type="PROSITE" id="PS50808"/>
    </source>
</evidence>
<evidence type="ECO:0000313" key="8">
    <source>
        <dbReference type="Proteomes" id="UP000829196"/>
    </source>
</evidence>
<dbReference type="PANTHER" id="PTHR46951:SF2">
    <property type="entry name" value="BED-TYPE DOMAIN-CONTAINING PROTEIN"/>
    <property type="match status" value="1"/>
</dbReference>
<keyword evidence="8" id="KW-1185">Reference proteome</keyword>
<accession>A0A8T3BYF1</accession>
<sequence>MDQPTVLSHSVREKIDIAWGHCSESKGSDGKKQYRCLHCGVVYKGGGINRIKQHLAGIRGNIASCKKVPHDIRHQMQENLREIGKKKQQTQEELEQNTTVSIDEHMDEEIGSSSLPKS</sequence>
<organism evidence="7 8">
    <name type="scientific">Dendrobium nobile</name>
    <name type="common">Orchid</name>
    <dbReference type="NCBI Taxonomy" id="94219"/>
    <lineage>
        <taxon>Eukaryota</taxon>
        <taxon>Viridiplantae</taxon>
        <taxon>Streptophyta</taxon>
        <taxon>Embryophyta</taxon>
        <taxon>Tracheophyta</taxon>
        <taxon>Spermatophyta</taxon>
        <taxon>Magnoliopsida</taxon>
        <taxon>Liliopsida</taxon>
        <taxon>Asparagales</taxon>
        <taxon>Orchidaceae</taxon>
        <taxon>Epidendroideae</taxon>
        <taxon>Malaxideae</taxon>
        <taxon>Dendrobiinae</taxon>
        <taxon>Dendrobium</taxon>
    </lineage>
</organism>
<proteinExistence type="predicted"/>
<gene>
    <name evidence="7" type="ORF">KFK09_003713</name>
</gene>
<reference evidence="7" key="1">
    <citation type="journal article" date="2022" name="Front. Genet.">
        <title>Chromosome-Scale Assembly of the Dendrobium nobile Genome Provides Insights Into the Molecular Mechanism of the Biosynthesis of the Medicinal Active Ingredient of Dendrobium.</title>
        <authorList>
            <person name="Xu Q."/>
            <person name="Niu S.-C."/>
            <person name="Li K.-L."/>
            <person name="Zheng P.-J."/>
            <person name="Zhang X.-J."/>
            <person name="Jia Y."/>
            <person name="Liu Y."/>
            <person name="Niu Y.-X."/>
            <person name="Yu L.-H."/>
            <person name="Chen D.-F."/>
            <person name="Zhang G.-Q."/>
        </authorList>
    </citation>
    <scope>NUCLEOTIDE SEQUENCE</scope>
    <source>
        <tissue evidence="7">Leaf</tissue>
    </source>
</reference>
<feature type="domain" description="BED-type" evidence="6">
    <location>
        <begin position="13"/>
        <end position="72"/>
    </location>
</feature>
<evidence type="ECO:0000313" key="7">
    <source>
        <dbReference type="EMBL" id="KAI0524346.1"/>
    </source>
</evidence>
<keyword evidence="1" id="KW-0479">Metal-binding</keyword>
<dbReference type="GO" id="GO:0008270">
    <property type="term" value="F:zinc ion binding"/>
    <property type="evidence" value="ECO:0007669"/>
    <property type="project" value="UniProtKB-KW"/>
</dbReference>
<comment type="caution">
    <text evidence="7">The sequence shown here is derived from an EMBL/GenBank/DDBJ whole genome shotgun (WGS) entry which is preliminary data.</text>
</comment>
<dbReference type="AlphaFoldDB" id="A0A8T3BYF1"/>
<keyword evidence="3" id="KW-0862">Zinc</keyword>
<dbReference type="PROSITE" id="PS50808">
    <property type="entry name" value="ZF_BED"/>
    <property type="match status" value="1"/>
</dbReference>
<name>A0A8T3BYF1_DENNO</name>
<dbReference type="PANTHER" id="PTHR46951">
    <property type="entry name" value="BED-TYPE DOMAIN-CONTAINING PROTEIN"/>
    <property type="match status" value="1"/>
</dbReference>
<protein>
    <recommendedName>
        <fullName evidence="6">BED-type domain-containing protein</fullName>
    </recommendedName>
</protein>
<evidence type="ECO:0000256" key="3">
    <source>
        <dbReference type="ARBA" id="ARBA00022833"/>
    </source>
</evidence>
<keyword evidence="2 4" id="KW-0863">Zinc-finger</keyword>
<dbReference type="InterPro" id="IPR003656">
    <property type="entry name" value="Znf_BED"/>
</dbReference>
<feature type="region of interest" description="Disordered" evidence="5">
    <location>
        <begin position="85"/>
        <end position="118"/>
    </location>
</feature>
<dbReference type="EMBL" id="JAGYWB010000004">
    <property type="protein sequence ID" value="KAI0524346.1"/>
    <property type="molecule type" value="Genomic_DNA"/>
</dbReference>
<evidence type="ECO:0000256" key="4">
    <source>
        <dbReference type="PROSITE-ProRule" id="PRU00027"/>
    </source>
</evidence>
<dbReference type="OrthoDB" id="786462at2759"/>
<dbReference type="Proteomes" id="UP000829196">
    <property type="component" value="Unassembled WGS sequence"/>
</dbReference>
<evidence type="ECO:0000256" key="2">
    <source>
        <dbReference type="ARBA" id="ARBA00022771"/>
    </source>
</evidence>